<evidence type="ECO:0000256" key="1">
    <source>
        <dbReference type="ARBA" id="ARBA00004141"/>
    </source>
</evidence>
<evidence type="ECO:0000256" key="2">
    <source>
        <dbReference type="ARBA" id="ARBA00006143"/>
    </source>
</evidence>
<evidence type="ECO:0000256" key="3">
    <source>
        <dbReference type="ARBA" id="ARBA00022692"/>
    </source>
</evidence>
<reference evidence="8 9" key="1">
    <citation type="submission" date="2016-09" db="EMBL/GenBank/DDBJ databases">
        <title>Genome sequence of Eubacterium angustum.</title>
        <authorList>
            <person name="Poehlein A."/>
            <person name="Daniel R."/>
        </authorList>
    </citation>
    <scope>NUCLEOTIDE SEQUENCE [LARGE SCALE GENOMIC DNA]</scope>
    <source>
        <strain evidence="8 9">DSM 1989</strain>
    </source>
</reference>
<dbReference type="AlphaFoldDB" id="A0A1S1V4Y1"/>
<dbReference type="GO" id="GO:0017004">
    <property type="term" value="P:cytochrome complex assembly"/>
    <property type="evidence" value="ECO:0007669"/>
    <property type="project" value="InterPro"/>
</dbReference>
<proteinExistence type="inferred from homology"/>
<dbReference type="InterPro" id="IPR003834">
    <property type="entry name" value="Cyt_c_assmbl_TM_dom"/>
</dbReference>
<keyword evidence="9" id="KW-1185">Reference proteome</keyword>
<sequence>MTEEISILAAFAAGFLSFLSPCVLPVATGHITYITGAIIEEELEDEKLFALKQTLGFVLGFTAVFMIFGLSFGTLGMFMKSHREMLNKASGLFIMAMGLNMLGVFRFRLKGKNIKRPLEIRSWIQSVAVGGAFGIGWTPCIGPILGAILFYAGRQADAFKGAYLLLSYSVGLSIPFLMTALFIGRLSKLWNSIGKHTLILMKLSGILVFSLGAMIFFDKMYIISNLAF</sequence>
<gene>
    <name evidence="8" type="primary">dsbD</name>
    <name evidence="8" type="ORF">EUAN_21830</name>
</gene>
<comment type="caution">
    <text evidence="8">The sequence shown here is derived from an EMBL/GenBank/DDBJ whole genome shotgun (WGS) entry which is preliminary data.</text>
</comment>
<feature type="transmembrane region" description="Helical" evidence="6">
    <location>
        <begin position="54"/>
        <end position="78"/>
    </location>
</feature>
<keyword evidence="8" id="KW-0560">Oxidoreductase</keyword>
<dbReference type="Proteomes" id="UP000180254">
    <property type="component" value="Unassembled WGS sequence"/>
</dbReference>
<dbReference type="PANTHER" id="PTHR31272">
    <property type="entry name" value="CYTOCHROME C-TYPE BIOGENESIS PROTEIN HI_1454-RELATED"/>
    <property type="match status" value="1"/>
</dbReference>
<dbReference type="GO" id="GO:0047134">
    <property type="term" value="F:protein-disulfide reductase [NAD(P)H] activity"/>
    <property type="evidence" value="ECO:0007669"/>
    <property type="project" value="UniProtKB-EC"/>
</dbReference>
<feature type="transmembrane region" description="Helical" evidence="6">
    <location>
        <begin position="127"/>
        <end position="151"/>
    </location>
</feature>
<feature type="domain" description="Cytochrome C biogenesis protein transmembrane" evidence="7">
    <location>
        <begin position="7"/>
        <end position="186"/>
    </location>
</feature>
<name>A0A1S1V4Y1_9FIRM</name>
<accession>A0A1S1V4Y1</accession>
<organism evidence="8 9">
    <name type="scientific">Andreesenia angusta</name>
    <dbReference type="NCBI Taxonomy" id="39480"/>
    <lineage>
        <taxon>Bacteria</taxon>
        <taxon>Bacillati</taxon>
        <taxon>Bacillota</taxon>
        <taxon>Tissierellia</taxon>
        <taxon>Tissierellales</taxon>
        <taxon>Gottschalkiaceae</taxon>
        <taxon>Andreesenia</taxon>
    </lineage>
</organism>
<dbReference type="EMBL" id="MKIE01000013">
    <property type="protein sequence ID" value="OHW61440.1"/>
    <property type="molecule type" value="Genomic_DNA"/>
</dbReference>
<feature type="transmembrane region" description="Helical" evidence="6">
    <location>
        <begin position="196"/>
        <end position="217"/>
    </location>
</feature>
<feature type="transmembrane region" description="Helical" evidence="6">
    <location>
        <begin position="163"/>
        <end position="184"/>
    </location>
</feature>
<evidence type="ECO:0000256" key="5">
    <source>
        <dbReference type="ARBA" id="ARBA00023136"/>
    </source>
</evidence>
<evidence type="ECO:0000313" key="8">
    <source>
        <dbReference type="EMBL" id="OHW61440.1"/>
    </source>
</evidence>
<evidence type="ECO:0000259" key="7">
    <source>
        <dbReference type="Pfam" id="PF02683"/>
    </source>
</evidence>
<dbReference type="EC" id="1.8.1.8" evidence="8"/>
<dbReference type="Pfam" id="PF02683">
    <property type="entry name" value="DsbD_TM"/>
    <property type="match status" value="1"/>
</dbReference>
<dbReference type="RefSeq" id="WP_071064388.1">
    <property type="nucleotide sequence ID" value="NZ_MKIE01000013.1"/>
</dbReference>
<keyword evidence="4 6" id="KW-1133">Transmembrane helix</keyword>
<comment type="subcellular location">
    <subcellularLocation>
        <location evidence="1">Membrane</location>
        <topology evidence="1">Multi-pass membrane protein</topology>
    </subcellularLocation>
</comment>
<protein>
    <submittedName>
        <fullName evidence="8">Thiol:disulfide interchange protein DsbD</fullName>
        <ecNumber evidence="8">1.8.1.8</ecNumber>
    </submittedName>
</protein>
<comment type="similarity">
    <text evidence="2">Belongs to the DsbD family.</text>
</comment>
<evidence type="ECO:0000256" key="4">
    <source>
        <dbReference type="ARBA" id="ARBA00022989"/>
    </source>
</evidence>
<dbReference type="STRING" id="39480.EUAN_21830"/>
<keyword evidence="3 6" id="KW-0812">Transmembrane</keyword>
<dbReference type="GO" id="GO:0016020">
    <property type="term" value="C:membrane"/>
    <property type="evidence" value="ECO:0007669"/>
    <property type="project" value="UniProtKB-SubCell"/>
</dbReference>
<dbReference type="OrthoDB" id="9803065at2"/>
<dbReference type="InterPro" id="IPR051790">
    <property type="entry name" value="Cytochrome_c-biogenesis_DsbD"/>
</dbReference>
<evidence type="ECO:0000256" key="6">
    <source>
        <dbReference type="SAM" id="Phobius"/>
    </source>
</evidence>
<feature type="transmembrane region" description="Helical" evidence="6">
    <location>
        <begin position="7"/>
        <end position="34"/>
    </location>
</feature>
<feature type="transmembrane region" description="Helical" evidence="6">
    <location>
        <begin position="90"/>
        <end position="107"/>
    </location>
</feature>
<keyword evidence="5 6" id="KW-0472">Membrane</keyword>
<dbReference type="PANTHER" id="PTHR31272:SF4">
    <property type="entry name" value="CYTOCHROME C-TYPE BIOGENESIS PROTEIN HI_1454-RELATED"/>
    <property type="match status" value="1"/>
</dbReference>
<evidence type="ECO:0000313" key="9">
    <source>
        <dbReference type="Proteomes" id="UP000180254"/>
    </source>
</evidence>